<dbReference type="EMBL" id="QXFX01000168">
    <property type="protein sequence ID" value="KAE9127838.1"/>
    <property type="molecule type" value="Genomic_DNA"/>
</dbReference>
<protein>
    <recommendedName>
        <fullName evidence="8">DDE Tnp4 domain-containing protein</fullName>
    </recommendedName>
</protein>
<evidence type="ECO:0000256" key="1">
    <source>
        <dbReference type="ARBA" id="ARBA00001968"/>
    </source>
</evidence>
<keyword evidence="7" id="KW-0539">Nucleus</keyword>
<accession>A0A6A3F7R2</accession>
<dbReference type="EMBL" id="QXGC01000180">
    <property type="protein sequence ID" value="KAE9245989.1"/>
    <property type="molecule type" value="Genomic_DNA"/>
</dbReference>
<dbReference type="EMBL" id="QXGB01000414">
    <property type="protein sequence ID" value="KAE9215880.1"/>
    <property type="molecule type" value="Genomic_DNA"/>
</dbReference>
<dbReference type="Pfam" id="PF13359">
    <property type="entry name" value="DDE_Tnp_4"/>
    <property type="match status" value="1"/>
</dbReference>
<dbReference type="GO" id="GO:0004518">
    <property type="term" value="F:nuclease activity"/>
    <property type="evidence" value="ECO:0007669"/>
    <property type="project" value="UniProtKB-KW"/>
</dbReference>
<dbReference type="Proteomes" id="UP000441208">
    <property type="component" value="Unassembled WGS sequence"/>
</dbReference>
<evidence type="ECO:0000313" key="17">
    <source>
        <dbReference type="Proteomes" id="UP000433483"/>
    </source>
</evidence>
<comment type="subcellular location">
    <subcellularLocation>
        <location evidence="2">Nucleus</location>
    </subcellularLocation>
</comment>
<evidence type="ECO:0000313" key="13">
    <source>
        <dbReference type="EMBL" id="KAE9245989.1"/>
    </source>
</evidence>
<dbReference type="InterPro" id="IPR027806">
    <property type="entry name" value="HARBI1_dom"/>
</dbReference>
<evidence type="ECO:0000313" key="19">
    <source>
        <dbReference type="Proteomes" id="UP000440367"/>
    </source>
</evidence>
<evidence type="ECO:0000313" key="10">
    <source>
        <dbReference type="EMBL" id="KAE9117207.1"/>
    </source>
</evidence>
<dbReference type="Proteomes" id="UP000437068">
    <property type="component" value="Unassembled WGS sequence"/>
</dbReference>
<evidence type="ECO:0000313" key="11">
    <source>
        <dbReference type="EMBL" id="KAE9127838.1"/>
    </source>
</evidence>
<evidence type="ECO:0000256" key="4">
    <source>
        <dbReference type="ARBA" id="ARBA00022722"/>
    </source>
</evidence>
<dbReference type="Proteomes" id="UP000476176">
    <property type="component" value="Unassembled WGS sequence"/>
</dbReference>
<keyword evidence="5" id="KW-0479">Metal-binding</keyword>
<sequence>MTYSLDRAAKLQAQLAFVLSELLLTPSSPPQLILKPVKEAVALLAGSLGCAVDSVALRTRSFVPRSLQWRAFVFSSFAAPSEFRSHFRLTRAAFSELLAVLAPLIIKQESRFGKPLPAAVRPAVFLFFCGHGCSLHVLSAQFGIGKSTASSIIHEVARAIVARMKSLVAFPTTRAQLLKLSIEFEDGYGIPGCVGALDGCHIPIVQPSVSNSKKLYNRCFYSFNMSAVVDKRRRFLDIDVRWPVSVGDSRVFSNSAVVRVHASILDKLGGPDGAGRLLTGLNEHYSIPFFLLADSAYANSKHVVTTFEIAETQRYVPTAHLNRALAGMRYPVECEFGILKSRRRVLGKPVEMARTNVEVVPTLIADVCILHNFAIGLGGGVWNVDAEADQRAFYFAKLSDDDERWATLWRLPY</sequence>
<comment type="caution">
    <text evidence="9">The sequence shown here is derived from an EMBL/GenBank/DDBJ whole genome shotgun (WGS) entry which is preliminary data.</text>
</comment>
<dbReference type="Proteomes" id="UP000488956">
    <property type="component" value="Unassembled WGS sequence"/>
</dbReference>
<keyword evidence="17" id="KW-1185">Reference proteome</keyword>
<dbReference type="GO" id="GO:0016787">
    <property type="term" value="F:hydrolase activity"/>
    <property type="evidence" value="ECO:0007669"/>
    <property type="project" value="UniProtKB-KW"/>
</dbReference>
<dbReference type="GO" id="GO:0005634">
    <property type="term" value="C:nucleus"/>
    <property type="evidence" value="ECO:0007669"/>
    <property type="project" value="UniProtKB-SubCell"/>
</dbReference>
<evidence type="ECO:0000259" key="8">
    <source>
        <dbReference type="Pfam" id="PF13359"/>
    </source>
</evidence>
<reference evidence="16 17" key="1">
    <citation type="submission" date="2018-08" db="EMBL/GenBank/DDBJ databases">
        <title>Genomic investigation of the strawberry pathogen Phytophthora fragariae indicates pathogenicity is determined by transcriptional variation in three key races.</title>
        <authorList>
            <person name="Adams T.M."/>
            <person name="Armitage A.D."/>
            <person name="Sobczyk M.K."/>
            <person name="Bates H.J."/>
            <person name="Dunwell J.M."/>
            <person name="Nellist C.F."/>
            <person name="Harrison R.J."/>
        </authorList>
    </citation>
    <scope>NUCLEOTIDE SEQUENCE [LARGE SCALE GENOMIC DNA]</scope>
    <source>
        <strain evidence="15 18">A4</strain>
        <strain evidence="14 19">BC-1</strain>
        <strain evidence="13 21">BC-23</strain>
        <strain evidence="12 17">NOV-27</strain>
        <strain evidence="10 20">NOV-71</strain>
        <strain evidence="9 16">NOV-9</strain>
        <strain evidence="11 22">ONT-3</strain>
    </source>
</reference>
<name>A0A6A3F7R2_9STRA</name>
<gene>
    <name evidence="15" type="ORF">PF001_g5387</name>
    <name evidence="14" type="ORF">PF002_g6896</name>
    <name evidence="13" type="ORF">PF004_g5012</name>
    <name evidence="12" type="ORF">PF005_g9269</name>
    <name evidence="10" type="ORF">PF007_g9365</name>
    <name evidence="9" type="ORF">PF009_g10346</name>
    <name evidence="11" type="ORF">PF010_g4736</name>
</gene>
<keyword evidence="6" id="KW-0378">Hydrolase</keyword>
<evidence type="ECO:0000313" key="12">
    <source>
        <dbReference type="EMBL" id="KAE9215880.1"/>
    </source>
</evidence>
<dbReference type="PANTHER" id="PTHR22930:SF85">
    <property type="entry name" value="GH03217P-RELATED"/>
    <property type="match status" value="1"/>
</dbReference>
<dbReference type="PANTHER" id="PTHR22930">
    <property type="match status" value="1"/>
</dbReference>
<dbReference type="GO" id="GO:0046872">
    <property type="term" value="F:metal ion binding"/>
    <property type="evidence" value="ECO:0007669"/>
    <property type="project" value="UniProtKB-KW"/>
</dbReference>
<evidence type="ECO:0000256" key="6">
    <source>
        <dbReference type="ARBA" id="ARBA00022801"/>
    </source>
</evidence>
<dbReference type="InterPro" id="IPR045249">
    <property type="entry name" value="HARBI1-like"/>
</dbReference>
<evidence type="ECO:0000313" key="22">
    <source>
        <dbReference type="Proteomes" id="UP000488956"/>
    </source>
</evidence>
<evidence type="ECO:0000256" key="5">
    <source>
        <dbReference type="ARBA" id="ARBA00022723"/>
    </source>
</evidence>
<evidence type="ECO:0000313" key="14">
    <source>
        <dbReference type="EMBL" id="KAE9246128.1"/>
    </source>
</evidence>
<dbReference type="EMBL" id="QXGD01000247">
    <property type="protein sequence ID" value="KAE9246128.1"/>
    <property type="molecule type" value="Genomic_DNA"/>
</dbReference>
<dbReference type="EMBL" id="QXGE01000199">
    <property type="protein sequence ID" value="KAE9320480.1"/>
    <property type="molecule type" value="Genomic_DNA"/>
</dbReference>
<evidence type="ECO:0000256" key="7">
    <source>
        <dbReference type="ARBA" id="ARBA00023242"/>
    </source>
</evidence>
<evidence type="ECO:0000256" key="3">
    <source>
        <dbReference type="ARBA" id="ARBA00006958"/>
    </source>
</evidence>
<dbReference type="Proteomes" id="UP000433483">
    <property type="component" value="Unassembled WGS sequence"/>
</dbReference>
<dbReference type="EMBL" id="QXGF01000464">
    <property type="protein sequence ID" value="KAE8939820.1"/>
    <property type="molecule type" value="Genomic_DNA"/>
</dbReference>
<evidence type="ECO:0000313" key="18">
    <source>
        <dbReference type="Proteomes" id="UP000437068"/>
    </source>
</evidence>
<dbReference type="Proteomes" id="UP000440367">
    <property type="component" value="Unassembled WGS sequence"/>
</dbReference>
<evidence type="ECO:0000256" key="2">
    <source>
        <dbReference type="ARBA" id="ARBA00004123"/>
    </source>
</evidence>
<evidence type="ECO:0000313" key="15">
    <source>
        <dbReference type="EMBL" id="KAE9320480.1"/>
    </source>
</evidence>
<organism evidence="9 16">
    <name type="scientific">Phytophthora fragariae</name>
    <dbReference type="NCBI Taxonomy" id="53985"/>
    <lineage>
        <taxon>Eukaryota</taxon>
        <taxon>Sar</taxon>
        <taxon>Stramenopiles</taxon>
        <taxon>Oomycota</taxon>
        <taxon>Peronosporomycetes</taxon>
        <taxon>Peronosporales</taxon>
        <taxon>Peronosporaceae</taxon>
        <taxon>Phytophthora</taxon>
    </lineage>
</organism>
<keyword evidence="4" id="KW-0540">Nuclease</keyword>
<evidence type="ECO:0000313" key="9">
    <source>
        <dbReference type="EMBL" id="KAE8939820.1"/>
    </source>
</evidence>
<proteinExistence type="inferred from homology"/>
<dbReference type="EMBL" id="QXFZ01000419">
    <property type="protein sequence ID" value="KAE9117207.1"/>
    <property type="molecule type" value="Genomic_DNA"/>
</dbReference>
<dbReference type="AlphaFoldDB" id="A0A6A3F7R2"/>
<evidence type="ECO:0000313" key="16">
    <source>
        <dbReference type="Proteomes" id="UP000429523"/>
    </source>
</evidence>
<evidence type="ECO:0000313" key="20">
    <source>
        <dbReference type="Proteomes" id="UP000441208"/>
    </source>
</evidence>
<comment type="cofactor">
    <cofactor evidence="1">
        <name>a divalent metal cation</name>
        <dbReference type="ChEBI" id="CHEBI:60240"/>
    </cofactor>
</comment>
<evidence type="ECO:0000313" key="21">
    <source>
        <dbReference type="Proteomes" id="UP000476176"/>
    </source>
</evidence>
<dbReference type="OrthoDB" id="92939at2759"/>
<dbReference type="Proteomes" id="UP000429523">
    <property type="component" value="Unassembled WGS sequence"/>
</dbReference>
<comment type="similarity">
    <text evidence="3">Belongs to the HARBI1 family.</text>
</comment>
<feature type="domain" description="DDE Tnp4" evidence="8">
    <location>
        <begin position="197"/>
        <end position="372"/>
    </location>
</feature>